<evidence type="ECO:0000313" key="12">
    <source>
        <dbReference type="EMBL" id="TWT89136.1"/>
    </source>
</evidence>
<comment type="similarity">
    <text evidence="2">Belongs to the sulfatase family.</text>
</comment>
<name>A0A5C5ZPM7_9BACT</name>
<dbReference type="InterPro" id="IPR024607">
    <property type="entry name" value="Sulfatase_CS"/>
</dbReference>
<evidence type="ECO:0000256" key="8">
    <source>
        <dbReference type="ARBA" id="ARBA00023295"/>
    </source>
</evidence>
<dbReference type="CDD" id="cd16146">
    <property type="entry name" value="ARS_like"/>
    <property type="match status" value="1"/>
</dbReference>
<evidence type="ECO:0000256" key="7">
    <source>
        <dbReference type="ARBA" id="ARBA00022837"/>
    </source>
</evidence>
<dbReference type="Gene3D" id="3.30.1120.10">
    <property type="match status" value="1"/>
</dbReference>
<dbReference type="GO" id="GO:0046872">
    <property type="term" value="F:metal ion binding"/>
    <property type="evidence" value="ECO:0007669"/>
    <property type="project" value="UniProtKB-KW"/>
</dbReference>
<keyword evidence="5 9" id="KW-0732">Signal</keyword>
<evidence type="ECO:0000256" key="6">
    <source>
        <dbReference type="ARBA" id="ARBA00022801"/>
    </source>
</evidence>
<protein>
    <recommendedName>
        <fullName evidence="3">alpha-L-fucosidase</fullName>
        <ecNumber evidence="3">3.2.1.51</ecNumber>
    </recommendedName>
</protein>
<keyword evidence="6 12" id="KW-0378">Hydrolase</keyword>
<keyword evidence="7" id="KW-0106">Calcium</keyword>
<evidence type="ECO:0000256" key="9">
    <source>
        <dbReference type="SAM" id="SignalP"/>
    </source>
</evidence>
<dbReference type="Gene3D" id="3.20.20.80">
    <property type="entry name" value="Glycosidases"/>
    <property type="match status" value="1"/>
</dbReference>
<evidence type="ECO:0000256" key="2">
    <source>
        <dbReference type="ARBA" id="ARBA00008779"/>
    </source>
</evidence>
<comment type="caution">
    <text evidence="12">The sequence shown here is derived from an EMBL/GenBank/DDBJ whole genome shotgun (WGS) entry which is preliminary data.</text>
</comment>
<evidence type="ECO:0000313" key="13">
    <source>
        <dbReference type="Proteomes" id="UP000316213"/>
    </source>
</evidence>
<evidence type="ECO:0000256" key="1">
    <source>
        <dbReference type="ARBA" id="ARBA00007951"/>
    </source>
</evidence>
<dbReference type="InterPro" id="IPR017850">
    <property type="entry name" value="Alkaline_phosphatase_core_sf"/>
</dbReference>
<accession>A0A5C5ZPM7</accession>
<dbReference type="EMBL" id="SJPM01000021">
    <property type="protein sequence ID" value="TWT89136.1"/>
    <property type="molecule type" value="Genomic_DNA"/>
</dbReference>
<dbReference type="AlphaFoldDB" id="A0A5C5ZPM7"/>
<keyword evidence="4" id="KW-0479">Metal-binding</keyword>
<keyword evidence="13" id="KW-1185">Reference proteome</keyword>
<organism evidence="12 13">
    <name type="scientific">Neorhodopirellula pilleata</name>
    <dbReference type="NCBI Taxonomy" id="2714738"/>
    <lineage>
        <taxon>Bacteria</taxon>
        <taxon>Pseudomonadati</taxon>
        <taxon>Planctomycetota</taxon>
        <taxon>Planctomycetia</taxon>
        <taxon>Pirellulales</taxon>
        <taxon>Pirellulaceae</taxon>
        <taxon>Neorhodopirellula</taxon>
    </lineage>
</organism>
<dbReference type="PANTHER" id="PTHR42693:SF53">
    <property type="entry name" value="ENDO-4-O-SULFATASE"/>
    <property type="match status" value="1"/>
</dbReference>
<dbReference type="InterPro" id="IPR017853">
    <property type="entry name" value="GH"/>
</dbReference>
<feature type="chain" id="PRO_5022784322" description="alpha-L-fucosidase" evidence="9">
    <location>
        <begin position="37"/>
        <end position="1156"/>
    </location>
</feature>
<dbReference type="Pfam" id="PF00884">
    <property type="entry name" value="Sulfatase"/>
    <property type="match status" value="1"/>
</dbReference>
<dbReference type="InterPro" id="IPR000917">
    <property type="entry name" value="Sulfatase_N"/>
</dbReference>
<feature type="domain" description="Glycoside hydrolase family 29 N-terminal" evidence="11">
    <location>
        <begin position="586"/>
        <end position="961"/>
    </location>
</feature>
<evidence type="ECO:0000256" key="5">
    <source>
        <dbReference type="ARBA" id="ARBA00022729"/>
    </source>
</evidence>
<dbReference type="Gene3D" id="2.60.40.1180">
    <property type="entry name" value="Golgi alpha-mannosidase II"/>
    <property type="match status" value="1"/>
</dbReference>
<dbReference type="InterPro" id="IPR000933">
    <property type="entry name" value="Glyco_hydro_29"/>
</dbReference>
<sequence precursor="true">MARHTFGNCNNLMAISMNKCFTFCVMLALNVAVASAATRPNVILVMTDDQGYGEVGFHGNEVLKTPNLDRFAAEGTELTQFYVSPMCTPTRSSLMTGRYHFRTGAHDTYIGRSNMNPQETTIAEVFADAGYRTGIFGKWHLGENYPMRAQDQGFETVVVHGGGGIGQFADHPGNRYWNPTLLFNDIFRQAEGYCTDIFIDESIRFLSEKSEAPFFCYLPLNIPHSPFDVAKEYREQYDAQVLDEPGGRQWTSPIYGMLSQFDEAFQRLLDAVESQGIKNDTIVMFMSDNGPNSVYFTAGLRAKKGSVYENGIRVPFVIRWPGRIPVGRKIKDPAMHIDLLPTLANACGIEIADSLKLDGQNILPVLTGESPSIPERSLFMQHNRGNVPTKFKNGMARKGPWKVVNVSNDPSQFELYNIDVDPGEKEDLASQHPERVKALVSEYEAWFDDVTAELQSTQGMPCPCELNPIQKQAFRFTWQDWWGDKTGWWANNYGRWGMNNPGLIERFDVTIIPQKQHVGKPSKIKFLWQDQLIEKRFDETPERFVIEDTDLAEGIGFMEAQLFVGDKRWGVKEVQIKVHGAKTDIVAKPYDGSWESLQKMPVPAWFDDGKVGVFIHWGPYSVIGYRKGGRGYSEHVPKQIYSDPEHYYPLVKERWGATPPEFGYKDMIPEFKAEKWDPNAWAKLFADVGFKYCVMTAEHHDGWANWDSELTPWNAMDMGPKRDLVGELGKALKKQGVKFAPSYHRERHQTFFAKRLYTVQAEPQDDIAEEIRRVPEAAALYGPFGLTKEFVDDYVARWKEIQKKYEPDFLWIDDIPIWTRDGNNVLAGNTKPEVQYFYDQCRSMITDFMNDGAARGVDVYVNNKGGNRNWPAGVGCLEKDNLKLKVIGPKWESCTTFGTSFGYLEGDRYKSIESVIHEMVEVISRNGNFLVNIGPKSDGTIPEPQMERLMAMKHWLKVNGDAIYGSRYWKESEQKDERLAFTTNGKKLYAIKLEKPIEPFVIRGTAGWTADQVKSVRLLGSDAAVISRMTTGGLQITPPSSLGESDHAWAFEILTDQNQHHPNVIVHDEDKALRGTKKVDLEGRSAPSVLTHPKVKSFVLPGASVILETAAAAGGFETLTLPAASNRKITTNKPTANDPLHTLTDGMLTKGFGKTP</sequence>
<dbReference type="GO" id="GO:0005975">
    <property type="term" value="P:carbohydrate metabolic process"/>
    <property type="evidence" value="ECO:0007669"/>
    <property type="project" value="InterPro"/>
</dbReference>
<dbReference type="InterPro" id="IPR013780">
    <property type="entry name" value="Glyco_hydro_b"/>
</dbReference>
<dbReference type="Proteomes" id="UP000316213">
    <property type="component" value="Unassembled WGS sequence"/>
</dbReference>
<dbReference type="Gene3D" id="3.40.720.10">
    <property type="entry name" value="Alkaline Phosphatase, subunit A"/>
    <property type="match status" value="1"/>
</dbReference>
<dbReference type="Pfam" id="PF01120">
    <property type="entry name" value="Alpha_L_fucos"/>
    <property type="match status" value="1"/>
</dbReference>
<dbReference type="FunFam" id="3.40.720.10:FF:000070">
    <property type="entry name" value="Arylsulfatase A"/>
    <property type="match status" value="1"/>
</dbReference>
<evidence type="ECO:0000256" key="4">
    <source>
        <dbReference type="ARBA" id="ARBA00022723"/>
    </source>
</evidence>
<dbReference type="SUPFAM" id="SSF51445">
    <property type="entry name" value="(Trans)glycosidases"/>
    <property type="match status" value="1"/>
</dbReference>
<gene>
    <name evidence="12" type="primary">atsA_89</name>
    <name evidence="12" type="ORF">Pla100_57050</name>
</gene>
<dbReference type="PANTHER" id="PTHR42693">
    <property type="entry name" value="ARYLSULFATASE FAMILY MEMBER"/>
    <property type="match status" value="1"/>
</dbReference>
<evidence type="ECO:0000259" key="10">
    <source>
        <dbReference type="Pfam" id="PF00884"/>
    </source>
</evidence>
<dbReference type="EC" id="3.2.1.51" evidence="3"/>
<evidence type="ECO:0000259" key="11">
    <source>
        <dbReference type="Pfam" id="PF01120"/>
    </source>
</evidence>
<evidence type="ECO:0000256" key="3">
    <source>
        <dbReference type="ARBA" id="ARBA00012662"/>
    </source>
</evidence>
<dbReference type="GO" id="GO:0004065">
    <property type="term" value="F:arylsulfatase activity"/>
    <property type="evidence" value="ECO:0007669"/>
    <property type="project" value="UniProtKB-EC"/>
</dbReference>
<dbReference type="GO" id="GO:0004560">
    <property type="term" value="F:alpha-L-fucosidase activity"/>
    <property type="evidence" value="ECO:0007669"/>
    <property type="project" value="InterPro"/>
</dbReference>
<dbReference type="SMART" id="SM00812">
    <property type="entry name" value="Alpha_L_fucos"/>
    <property type="match status" value="1"/>
</dbReference>
<dbReference type="InterPro" id="IPR050738">
    <property type="entry name" value="Sulfatase"/>
</dbReference>
<feature type="signal peptide" evidence="9">
    <location>
        <begin position="1"/>
        <end position="36"/>
    </location>
</feature>
<dbReference type="PROSITE" id="PS00523">
    <property type="entry name" value="SULFATASE_1"/>
    <property type="match status" value="1"/>
</dbReference>
<reference evidence="12 13" key="1">
    <citation type="submission" date="2019-02" db="EMBL/GenBank/DDBJ databases">
        <title>Deep-cultivation of Planctomycetes and their phenomic and genomic characterization uncovers novel biology.</title>
        <authorList>
            <person name="Wiegand S."/>
            <person name="Jogler M."/>
            <person name="Boedeker C."/>
            <person name="Pinto D."/>
            <person name="Vollmers J."/>
            <person name="Rivas-Marin E."/>
            <person name="Kohn T."/>
            <person name="Peeters S.H."/>
            <person name="Heuer A."/>
            <person name="Rast P."/>
            <person name="Oberbeckmann S."/>
            <person name="Bunk B."/>
            <person name="Jeske O."/>
            <person name="Meyerdierks A."/>
            <person name="Storesund J.E."/>
            <person name="Kallscheuer N."/>
            <person name="Luecker S."/>
            <person name="Lage O.M."/>
            <person name="Pohl T."/>
            <person name="Merkel B.J."/>
            <person name="Hornburger P."/>
            <person name="Mueller R.-W."/>
            <person name="Bruemmer F."/>
            <person name="Labrenz M."/>
            <person name="Spormann A.M."/>
            <person name="Op Den Camp H."/>
            <person name="Overmann J."/>
            <person name="Amann R."/>
            <person name="Jetten M.S.M."/>
            <person name="Mascher T."/>
            <person name="Medema M.H."/>
            <person name="Devos D.P."/>
            <person name="Kaster A.-K."/>
            <person name="Ovreas L."/>
            <person name="Rohde M."/>
            <person name="Galperin M.Y."/>
            <person name="Jogler C."/>
        </authorList>
    </citation>
    <scope>NUCLEOTIDE SEQUENCE [LARGE SCALE GENOMIC DNA]</scope>
    <source>
        <strain evidence="12 13">Pla100</strain>
    </source>
</reference>
<feature type="domain" description="Sulfatase N-terminal" evidence="10">
    <location>
        <begin position="40"/>
        <end position="349"/>
    </location>
</feature>
<dbReference type="InterPro" id="IPR057739">
    <property type="entry name" value="Glyco_hydro_29_N"/>
</dbReference>
<proteinExistence type="inferred from homology"/>
<dbReference type="SUPFAM" id="SSF53649">
    <property type="entry name" value="Alkaline phosphatase-like"/>
    <property type="match status" value="1"/>
</dbReference>
<comment type="similarity">
    <text evidence="1">Belongs to the glycosyl hydrolase 29 family.</text>
</comment>
<keyword evidence="8" id="KW-0326">Glycosidase</keyword>